<evidence type="ECO:0000313" key="2">
    <source>
        <dbReference type="EMBL" id="GAG99126.1"/>
    </source>
</evidence>
<dbReference type="Gene3D" id="3.40.50.2000">
    <property type="entry name" value="Glycogen Phosphorylase B"/>
    <property type="match status" value="1"/>
</dbReference>
<gene>
    <name evidence="2" type="ORF">S01H4_45435</name>
</gene>
<dbReference type="PANTHER" id="PTHR43174:SF1">
    <property type="entry name" value="UDP-N-ACETYLGLUCOSAMINE 2-EPIMERASE"/>
    <property type="match status" value="1"/>
</dbReference>
<dbReference type="SUPFAM" id="SSF53756">
    <property type="entry name" value="UDP-Glycosyltransferase/glycogen phosphorylase"/>
    <property type="match status" value="1"/>
</dbReference>
<dbReference type="InterPro" id="IPR029767">
    <property type="entry name" value="WecB-like"/>
</dbReference>
<evidence type="ECO:0000259" key="1">
    <source>
        <dbReference type="Pfam" id="PF02350"/>
    </source>
</evidence>
<proteinExistence type="predicted"/>
<dbReference type="PANTHER" id="PTHR43174">
    <property type="entry name" value="UDP-N-ACETYLGLUCOSAMINE 2-EPIMERASE"/>
    <property type="match status" value="1"/>
</dbReference>
<dbReference type="Pfam" id="PF02350">
    <property type="entry name" value="Epimerase_2"/>
    <property type="match status" value="1"/>
</dbReference>
<organism evidence="2">
    <name type="scientific">marine sediment metagenome</name>
    <dbReference type="NCBI Taxonomy" id="412755"/>
    <lineage>
        <taxon>unclassified sequences</taxon>
        <taxon>metagenomes</taxon>
        <taxon>ecological metagenomes</taxon>
    </lineage>
</organism>
<dbReference type="InterPro" id="IPR003331">
    <property type="entry name" value="UDP_GlcNAc_Epimerase_2_dom"/>
</dbReference>
<accession>X1DRV0</accession>
<dbReference type="AlphaFoldDB" id="X1DRV0"/>
<reference evidence="2" key="1">
    <citation type="journal article" date="2014" name="Front. Microbiol.">
        <title>High frequency of phylogenetically diverse reductive dehalogenase-homologous genes in deep subseafloor sedimentary metagenomes.</title>
        <authorList>
            <person name="Kawai M."/>
            <person name="Futagami T."/>
            <person name="Toyoda A."/>
            <person name="Takaki Y."/>
            <person name="Nishi S."/>
            <person name="Hori S."/>
            <person name="Arai W."/>
            <person name="Tsubouchi T."/>
            <person name="Morono Y."/>
            <person name="Uchiyama I."/>
            <person name="Ito T."/>
            <person name="Fujiyama A."/>
            <person name="Inagaki F."/>
            <person name="Takami H."/>
        </authorList>
    </citation>
    <scope>NUCLEOTIDE SEQUENCE</scope>
    <source>
        <strain evidence="2">Expedition CK06-06</strain>
    </source>
</reference>
<comment type="caution">
    <text evidence="2">The sequence shown here is derived from an EMBL/GenBank/DDBJ whole genome shotgun (WGS) entry which is preliminary data.</text>
</comment>
<dbReference type="EMBL" id="BART01025294">
    <property type="protein sequence ID" value="GAG99126.1"/>
    <property type="molecule type" value="Genomic_DNA"/>
</dbReference>
<feature type="domain" description="UDP-N-acetylglucosamine 2-epimerase" evidence="1">
    <location>
        <begin position="40"/>
        <end position="185"/>
    </location>
</feature>
<name>X1DRV0_9ZZZZ</name>
<feature type="non-terminal residue" evidence="2">
    <location>
        <position position="264"/>
    </location>
</feature>
<protein>
    <recommendedName>
        <fullName evidence="1">UDP-N-acetylglucosamine 2-epimerase domain-containing protein</fullName>
    </recommendedName>
</protein>
<sequence length="264" mass="29796">MKNISVVGARPNFIKIAPILRAMEESNKRLRTSDVGVRTLHHLLVHTGQHYDYEMSKIFFEDLELPEPDIHLGIGSGSHAEQTGRIMIEFEKVLLKEKPDVVIVVGDVNSTLAAALAAVKLHIPIAHVEAGLRSYDREMPEEINRVLTDHISTVLFCPTETAVRNLQKEGFTNIVNNGKLITSHVSLLTSYALRFTSHLSRFTSYVSPLVVNVGDVMYESALYNLKIARRKSKILQTLNLKSRNYILATVHRAENTDYPERLRD</sequence>